<evidence type="ECO:0000256" key="9">
    <source>
        <dbReference type="ARBA" id="ARBA00023065"/>
    </source>
</evidence>
<keyword evidence="7" id="KW-0630">Potassium</keyword>
<gene>
    <name evidence="14" type="ORF">PMEA_00004629</name>
</gene>
<evidence type="ECO:0000256" key="6">
    <source>
        <dbReference type="ARBA" id="ARBA00022882"/>
    </source>
</evidence>
<dbReference type="SUPFAM" id="SSF54695">
    <property type="entry name" value="POZ domain"/>
    <property type="match status" value="1"/>
</dbReference>
<dbReference type="AlphaFoldDB" id="A0AAU9WHS7"/>
<dbReference type="Gene3D" id="1.20.120.350">
    <property type="entry name" value="Voltage-gated potassium channels. Chain C"/>
    <property type="match status" value="1"/>
</dbReference>
<evidence type="ECO:0000256" key="4">
    <source>
        <dbReference type="ARBA" id="ARBA00022692"/>
    </source>
</evidence>
<comment type="subcellular location">
    <subcellularLocation>
        <location evidence="1">Membrane</location>
        <topology evidence="1">Multi-pass membrane protein</topology>
    </subcellularLocation>
</comment>
<dbReference type="InterPro" id="IPR028325">
    <property type="entry name" value="VG_K_chnl"/>
</dbReference>
<keyword evidence="5" id="KW-0631">Potassium channel</keyword>
<evidence type="ECO:0000256" key="2">
    <source>
        <dbReference type="ARBA" id="ARBA00022448"/>
    </source>
</evidence>
<dbReference type="GO" id="GO:0005249">
    <property type="term" value="F:voltage-gated potassium channel activity"/>
    <property type="evidence" value="ECO:0007669"/>
    <property type="project" value="InterPro"/>
</dbReference>
<dbReference type="InterPro" id="IPR005821">
    <property type="entry name" value="Ion_trans_dom"/>
</dbReference>
<keyword evidence="3" id="KW-0633">Potassium transport</keyword>
<feature type="transmembrane region" description="Helical" evidence="12">
    <location>
        <begin position="274"/>
        <end position="297"/>
    </location>
</feature>
<keyword evidence="6" id="KW-0851">Voltage-gated channel</keyword>
<dbReference type="PANTHER" id="PTHR11537">
    <property type="entry name" value="VOLTAGE-GATED POTASSIUM CHANNEL"/>
    <property type="match status" value="1"/>
</dbReference>
<accession>A0AAU9WHS7</accession>
<keyword evidence="2" id="KW-0813">Transport</keyword>
<keyword evidence="11" id="KW-0407">Ion channel</keyword>
<evidence type="ECO:0000259" key="13">
    <source>
        <dbReference type="SMART" id="SM00225"/>
    </source>
</evidence>
<keyword evidence="15" id="KW-1185">Reference proteome</keyword>
<dbReference type="Pfam" id="PF02214">
    <property type="entry name" value="BTB_2"/>
    <property type="match status" value="1"/>
</dbReference>
<dbReference type="Pfam" id="PF00520">
    <property type="entry name" value="Ion_trans"/>
    <property type="match status" value="1"/>
</dbReference>
<protein>
    <recommendedName>
        <fullName evidence="13">BTB domain-containing protein</fullName>
    </recommendedName>
</protein>
<feature type="transmembrane region" description="Helical" evidence="12">
    <location>
        <begin position="386"/>
        <end position="410"/>
    </location>
</feature>
<evidence type="ECO:0000256" key="8">
    <source>
        <dbReference type="ARBA" id="ARBA00022989"/>
    </source>
</evidence>
<feature type="transmembrane region" description="Helical" evidence="12">
    <location>
        <begin position="318"/>
        <end position="350"/>
    </location>
</feature>
<reference evidence="14 15" key="1">
    <citation type="submission" date="2022-05" db="EMBL/GenBank/DDBJ databases">
        <authorList>
            <consortium name="Genoscope - CEA"/>
            <person name="William W."/>
        </authorList>
    </citation>
    <scope>NUCLEOTIDE SEQUENCE [LARGE SCALE GENOMIC DNA]</scope>
</reference>
<dbReference type="Proteomes" id="UP001159428">
    <property type="component" value="Unassembled WGS sequence"/>
</dbReference>
<sequence length="449" mass="51319">MISNISAIQTKKASYRERKSSTLCRPSSGYPCLDRLKRRRPDAKVIINVGGRRFVTWKNTLKRFPQTLLGSEELAARFYDQDRKEYFIDRDPHLFRYILNYYRCGKLHRSFEDCNASFEDELSFYGIMPQEVHDCCFDDDNENDNADDSKSTASGSVCDKTEHVVTRSLIGRARNWIWVLLEGEADSGFRAFFGMVIIYIVGLFIILSIFTTVYETVPCENVEKVCKERTRILDLLDNICVGVFSVEFCLRLLVCPNIVEFAKNPMNIIDFLSILPFYLTLLLESVVGSNLEAFVVLRVLRIFRVFKLTRHSKRLQRFGAAMASCVGDLTSLMFVLIIAVVVFASMIYFIERDAVEGKFISIPDSMWYTIVTMITLGYGDMVPSTFLGQTVGAICCVAGVILVALPIPIIQEKDIFKKQMLSVYNVDDLQKKIKQMRKSADRQERGDPS</sequence>
<evidence type="ECO:0000256" key="11">
    <source>
        <dbReference type="ARBA" id="ARBA00023303"/>
    </source>
</evidence>
<keyword evidence="10 12" id="KW-0472">Membrane</keyword>
<organism evidence="14 15">
    <name type="scientific">Pocillopora meandrina</name>
    <dbReference type="NCBI Taxonomy" id="46732"/>
    <lineage>
        <taxon>Eukaryota</taxon>
        <taxon>Metazoa</taxon>
        <taxon>Cnidaria</taxon>
        <taxon>Anthozoa</taxon>
        <taxon>Hexacorallia</taxon>
        <taxon>Scleractinia</taxon>
        <taxon>Astrocoeniina</taxon>
        <taxon>Pocilloporidae</taxon>
        <taxon>Pocillopora</taxon>
    </lineage>
</organism>
<feature type="domain" description="BTB" evidence="13">
    <location>
        <begin position="43"/>
        <end position="143"/>
    </location>
</feature>
<dbReference type="Gene3D" id="3.30.710.10">
    <property type="entry name" value="Potassium Channel Kv1.1, Chain A"/>
    <property type="match status" value="1"/>
</dbReference>
<feature type="transmembrane region" description="Helical" evidence="12">
    <location>
        <begin position="191"/>
        <end position="214"/>
    </location>
</feature>
<dbReference type="PRINTS" id="PR00169">
    <property type="entry name" value="KCHANNEL"/>
</dbReference>
<keyword evidence="9" id="KW-0406">Ion transport</keyword>
<dbReference type="SMART" id="SM00225">
    <property type="entry name" value="BTB"/>
    <property type="match status" value="1"/>
</dbReference>
<dbReference type="InterPro" id="IPR011333">
    <property type="entry name" value="SKP1/BTB/POZ_sf"/>
</dbReference>
<keyword evidence="4 12" id="KW-0812">Transmembrane</keyword>
<proteinExistence type="predicted"/>
<dbReference type="GO" id="GO:0008076">
    <property type="term" value="C:voltage-gated potassium channel complex"/>
    <property type="evidence" value="ECO:0007669"/>
    <property type="project" value="InterPro"/>
</dbReference>
<evidence type="ECO:0000256" key="10">
    <source>
        <dbReference type="ARBA" id="ARBA00023136"/>
    </source>
</evidence>
<dbReference type="InterPro" id="IPR003131">
    <property type="entry name" value="T1-type_BTB"/>
</dbReference>
<comment type="caution">
    <text evidence="14">The sequence shown here is derived from an EMBL/GenBank/DDBJ whole genome shotgun (WGS) entry which is preliminary data.</text>
</comment>
<dbReference type="InterPro" id="IPR003974">
    <property type="entry name" value="K_chnl_volt-dep_Kv3"/>
</dbReference>
<dbReference type="InterPro" id="IPR003968">
    <property type="entry name" value="K_chnl_volt-dep_Kv"/>
</dbReference>
<dbReference type="PRINTS" id="PR01498">
    <property type="entry name" value="SHAWCHANNEL"/>
</dbReference>
<dbReference type="GO" id="GO:0001508">
    <property type="term" value="P:action potential"/>
    <property type="evidence" value="ECO:0007669"/>
    <property type="project" value="TreeGrafter"/>
</dbReference>
<dbReference type="Gene3D" id="1.10.287.70">
    <property type="match status" value="1"/>
</dbReference>
<dbReference type="InterPro" id="IPR000210">
    <property type="entry name" value="BTB/POZ_dom"/>
</dbReference>
<dbReference type="PANTHER" id="PTHR11537:SF105">
    <property type="entry name" value="POTASSIUM VOLTAGE-GATED CHANNEL PROTEIN SHAL"/>
    <property type="match status" value="1"/>
</dbReference>
<evidence type="ECO:0000313" key="15">
    <source>
        <dbReference type="Proteomes" id="UP001159428"/>
    </source>
</evidence>
<evidence type="ECO:0000256" key="12">
    <source>
        <dbReference type="SAM" id="Phobius"/>
    </source>
</evidence>
<dbReference type="PRINTS" id="PR01491">
    <property type="entry name" value="KVCHANNEL"/>
</dbReference>
<dbReference type="EMBL" id="CALNXJ010000013">
    <property type="protein sequence ID" value="CAH3112727.1"/>
    <property type="molecule type" value="Genomic_DNA"/>
</dbReference>
<keyword evidence="8 12" id="KW-1133">Transmembrane helix</keyword>
<dbReference type="FunFam" id="3.30.710.10:FF:000152">
    <property type="entry name" value="Predicted protein"/>
    <property type="match status" value="1"/>
</dbReference>
<evidence type="ECO:0000256" key="1">
    <source>
        <dbReference type="ARBA" id="ARBA00004141"/>
    </source>
</evidence>
<evidence type="ECO:0000256" key="7">
    <source>
        <dbReference type="ARBA" id="ARBA00022958"/>
    </source>
</evidence>
<evidence type="ECO:0000256" key="3">
    <source>
        <dbReference type="ARBA" id="ARBA00022538"/>
    </source>
</evidence>
<dbReference type="SUPFAM" id="SSF81324">
    <property type="entry name" value="Voltage-gated potassium channels"/>
    <property type="match status" value="1"/>
</dbReference>
<dbReference type="InterPro" id="IPR027359">
    <property type="entry name" value="Volt_channel_dom_sf"/>
</dbReference>
<evidence type="ECO:0000313" key="14">
    <source>
        <dbReference type="EMBL" id="CAH3112727.1"/>
    </source>
</evidence>
<dbReference type="GO" id="GO:0051260">
    <property type="term" value="P:protein homooligomerization"/>
    <property type="evidence" value="ECO:0007669"/>
    <property type="project" value="InterPro"/>
</dbReference>
<dbReference type="FunFam" id="1.10.287.70:FF:000028">
    <property type="entry name" value="potassium voltage-gated channel subfamily D member 3"/>
    <property type="match status" value="1"/>
</dbReference>
<name>A0AAU9WHS7_9CNID</name>
<evidence type="ECO:0000256" key="5">
    <source>
        <dbReference type="ARBA" id="ARBA00022826"/>
    </source>
</evidence>